<dbReference type="Proteomes" id="UP000323386">
    <property type="component" value="Unassembled WGS sequence"/>
</dbReference>
<evidence type="ECO:0000256" key="1">
    <source>
        <dbReference type="SAM" id="Coils"/>
    </source>
</evidence>
<gene>
    <name evidence="2" type="ORF">PSFLO_00639</name>
</gene>
<organism evidence="2 3">
    <name type="scientific">Pseudozyma flocculosa</name>
    <dbReference type="NCBI Taxonomy" id="84751"/>
    <lineage>
        <taxon>Eukaryota</taxon>
        <taxon>Fungi</taxon>
        <taxon>Dikarya</taxon>
        <taxon>Basidiomycota</taxon>
        <taxon>Ustilaginomycotina</taxon>
        <taxon>Ustilaginomycetes</taxon>
        <taxon>Ustilaginales</taxon>
        <taxon>Ustilaginaceae</taxon>
        <taxon>Pseudozyma</taxon>
    </lineage>
</organism>
<evidence type="ECO:0000313" key="3">
    <source>
        <dbReference type="Proteomes" id="UP000323386"/>
    </source>
</evidence>
<reference evidence="2 3" key="1">
    <citation type="submission" date="2018-03" db="EMBL/GenBank/DDBJ databases">
        <authorList>
            <person name="Guldener U."/>
        </authorList>
    </citation>
    <scope>NUCLEOTIDE SEQUENCE [LARGE SCALE GENOMIC DNA]</scope>
    <source>
        <strain evidence="2 3">DAOM196992</strain>
    </source>
</reference>
<proteinExistence type="predicted"/>
<protein>
    <submittedName>
        <fullName evidence="2">Uncharacterized protein</fullName>
    </submittedName>
</protein>
<accession>A0A5C3ESF0</accession>
<dbReference type="EMBL" id="OOIP01000001">
    <property type="protein sequence ID" value="SPO35168.1"/>
    <property type="molecule type" value="Genomic_DNA"/>
</dbReference>
<keyword evidence="1" id="KW-0175">Coiled coil</keyword>
<dbReference type="AlphaFoldDB" id="A0A5C3ESF0"/>
<feature type="coiled-coil region" evidence="1">
    <location>
        <begin position="144"/>
        <end position="171"/>
    </location>
</feature>
<keyword evidence="3" id="KW-1185">Reference proteome</keyword>
<sequence>MAWRSHLGTRASLSTTSGPSARLGGVHWHNVTALSHLAAVLANPPPRRGRYLCTLGRIKSVETVECQHGLGIALDLEDTVGTQWHLSFRRAAHHAWIKPILPDLAIDHIAFLQIYIPPRPRHRHRTGDDEEVEPQLVFMVALALSELDSNERRLLRKVDRYARKLARIQRKAPNLVDYDRWLGLLQYSCREWRERISAPVVHQAFRVRPRRKEKARAYLPASLACSFPLRGGSKPLLKEAYLPGAARCGAARLGVQEFRPAAEVNEAAAVALYKAPGSVPPPSLHHHILVYNQTTPP</sequence>
<name>A0A5C3ESF0_9BASI</name>
<evidence type="ECO:0000313" key="2">
    <source>
        <dbReference type="EMBL" id="SPO35168.1"/>
    </source>
</evidence>